<dbReference type="GO" id="GO:0032259">
    <property type="term" value="P:methylation"/>
    <property type="evidence" value="ECO:0007669"/>
    <property type="project" value="UniProtKB-KW"/>
</dbReference>
<organism evidence="7 8">
    <name type="scientific">Brevundimonas mediterranea</name>
    <dbReference type="NCBI Taxonomy" id="74329"/>
    <lineage>
        <taxon>Bacteria</taxon>
        <taxon>Pseudomonadati</taxon>
        <taxon>Pseudomonadota</taxon>
        <taxon>Alphaproteobacteria</taxon>
        <taxon>Caulobacterales</taxon>
        <taxon>Caulobacteraceae</taxon>
        <taxon>Brevundimonas</taxon>
    </lineage>
</organism>
<evidence type="ECO:0000259" key="6">
    <source>
        <dbReference type="Pfam" id="PF20473"/>
    </source>
</evidence>
<dbReference type="InterPro" id="IPR050953">
    <property type="entry name" value="N4_N6_ade-DNA_methylase"/>
</dbReference>
<dbReference type="Proteomes" id="UP000532936">
    <property type="component" value="Unassembled WGS sequence"/>
</dbReference>
<evidence type="ECO:0000313" key="8">
    <source>
        <dbReference type="Proteomes" id="UP000532936"/>
    </source>
</evidence>
<comment type="catalytic activity">
    <reaction evidence="4">
        <text>a 2'-deoxyadenosine in DNA + S-adenosyl-L-methionine = an N(6)-methyl-2'-deoxyadenosine in DNA + S-adenosyl-L-homocysteine + H(+)</text>
        <dbReference type="Rhea" id="RHEA:15197"/>
        <dbReference type="Rhea" id="RHEA-COMP:12418"/>
        <dbReference type="Rhea" id="RHEA-COMP:12419"/>
        <dbReference type="ChEBI" id="CHEBI:15378"/>
        <dbReference type="ChEBI" id="CHEBI:57856"/>
        <dbReference type="ChEBI" id="CHEBI:59789"/>
        <dbReference type="ChEBI" id="CHEBI:90615"/>
        <dbReference type="ChEBI" id="CHEBI:90616"/>
        <dbReference type="EC" id="2.1.1.72"/>
    </reaction>
</comment>
<keyword evidence="2 7" id="KW-0489">Methyltransferase</keyword>
<sequence length="988" mass="110922">MNAADFIAKWSDATLRERQGSQMHFLDLCALLDQPQPTDPDRYCFERGATKAGGDDGWADVWRRGCFAWEYKGPHKDLDKAFRQLATYVSDLENPPYLVTSDMSRIIVRTNFTNTVTAVHEFALEDLRDPAKRDLLRQIFEGSEKLKPTVSPQELTAKAVERFAELGRRLQDRRTKDDTPLHDPRAIAHFLNQLVFCMFAEDARLLPDKLFTKTVKGVQTRPALAQKALASLFKAMASEEEDDRFFLGVGVINWFNGGLFDGAEPLLLEAPDLKLVADTADEHDWSEIDPAIFGTMFEEALKATRKRAALGAHYTDRAKILKIVDPVIVWPLEAEWDAARADIAAAADDARAAQERRQAIFEEAGEALKAGQGKGDEAKRRKAVTQADRDRTLALNRARDRLEAFLQRLGAYRVLDPACGSGNFLYVALHALKDLELKALIEAERLTGLQSPGPRVTLDAVRGIEIEPYAAELARVTLWIGDLQWSLKNGYRNWPKPILAKLDQIENRDALLNPDGTEAEWPAVDAIIGNPPFLDGKKMLSQVESVHDLRKVYESVPAAADFVTYWFAHAWNDIQAGRAQRAGFVATNSVRGGASRRVLDPIADADAIWEAWADEPWTLSGAAVRVSLVGFGNGFLARRLDGRDSVQIQADLTGEVFDLTKADRLTENLEACFEGGQKFGAFDITGDQARTWLKMTGNPNGKPNSDILRRLWNGMDVARRRSDTWVVIYPDGTTEADAAEYEAPFEYLLRNVKPERAISVVERNRTHWWLHHRSRPEMRRRIHLLSRYIATPVVTKHRVFVWLAKSDWPSNLLDAIARDDDTSFGILHSRFHELWSLRMGTWLGVGNDPRYTPSTTFETFPFPEGLTPNIPAADYADDPRAVAIAEAARDLNAKREAWLNPADLVRIEPEVVPGYPDRILPISDEAAKVLKTRTLTNLYNQRPEWLAMAHRRLDAAVAAAYGWPADLSDDAVLEHLFALNQDRAAAGR</sequence>
<proteinExistence type="predicted"/>
<dbReference type="EC" id="2.1.1.72" evidence="1"/>
<protein>
    <recommendedName>
        <fullName evidence="1">site-specific DNA-methyltransferase (adenine-specific)</fullName>
        <ecNumber evidence="1">2.1.1.72</ecNumber>
    </recommendedName>
</protein>
<evidence type="ECO:0000256" key="2">
    <source>
        <dbReference type="ARBA" id="ARBA00022603"/>
    </source>
</evidence>
<evidence type="ECO:0000256" key="4">
    <source>
        <dbReference type="ARBA" id="ARBA00047942"/>
    </source>
</evidence>
<dbReference type="Gene3D" id="3.40.50.150">
    <property type="entry name" value="Vaccinia Virus protein VP39"/>
    <property type="match status" value="1"/>
</dbReference>
<dbReference type="SUPFAM" id="SSF53335">
    <property type="entry name" value="S-adenosyl-L-methionine-dependent methyltransferases"/>
    <property type="match status" value="1"/>
</dbReference>
<reference evidence="7 8" key="1">
    <citation type="submission" date="2020-08" db="EMBL/GenBank/DDBJ databases">
        <title>Genomic Encyclopedia of Type Strains, Phase IV (KMG-IV): sequencing the most valuable type-strain genomes for metagenomic binning, comparative biology and taxonomic classification.</title>
        <authorList>
            <person name="Goeker M."/>
        </authorList>
    </citation>
    <scope>NUCLEOTIDE SEQUENCE [LARGE SCALE GENOMIC DNA]</scope>
    <source>
        <strain evidence="7 8">DSM 14878</strain>
    </source>
</reference>
<accession>A0A7W6F0T5</accession>
<dbReference type="RefSeq" id="WP_183198230.1">
    <property type="nucleotide sequence ID" value="NZ_JACIDA010000003.1"/>
</dbReference>
<dbReference type="InterPro" id="IPR046819">
    <property type="entry name" value="MmeI_hel"/>
</dbReference>
<comment type="caution">
    <text evidence="7">The sequence shown here is derived from an EMBL/GenBank/DDBJ whole genome shotgun (WGS) entry which is preliminary data.</text>
</comment>
<dbReference type="EMBL" id="JACIDA010000003">
    <property type="protein sequence ID" value="MBB3873446.1"/>
    <property type="molecule type" value="Genomic_DNA"/>
</dbReference>
<dbReference type="InterPro" id="IPR029063">
    <property type="entry name" value="SAM-dependent_MTases_sf"/>
</dbReference>
<dbReference type="GO" id="GO:0003676">
    <property type="term" value="F:nucleic acid binding"/>
    <property type="evidence" value="ECO:0007669"/>
    <property type="project" value="InterPro"/>
</dbReference>
<evidence type="ECO:0000313" key="7">
    <source>
        <dbReference type="EMBL" id="MBB3873446.1"/>
    </source>
</evidence>
<dbReference type="PRINTS" id="PR00507">
    <property type="entry name" value="N12N6MTFRASE"/>
</dbReference>
<dbReference type="AlphaFoldDB" id="A0A7W6F0T5"/>
<dbReference type="InterPro" id="IPR002052">
    <property type="entry name" value="DNA_methylase_N6_adenine_CS"/>
</dbReference>
<feature type="domain" description="MmeI-like DNA-methyltransferase" evidence="6">
    <location>
        <begin position="398"/>
        <end position="631"/>
    </location>
</feature>
<feature type="domain" description="MmeI-like helicase spacer" evidence="5">
    <location>
        <begin position="186"/>
        <end position="260"/>
    </location>
</feature>
<evidence type="ECO:0000259" key="5">
    <source>
        <dbReference type="Pfam" id="PF20465"/>
    </source>
</evidence>
<evidence type="ECO:0000256" key="3">
    <source>
        <dbReference type="ARBA" id="ARBA00022679"/>
    </source>
</evidence>
<dbReference type="InterPro" id="IPR046816">
    <property type="entry name" value="MmeI_Mtase"/>
</dbReference>
<dbReference type="PROSITE" id="PS00092">
    <property type="entry name" value="N6_MTASE"/>
    <property type="match status" value="1"/>
</dbReference>
<name>A0A7W6F0T5_9CAUL</name>
<gene>
    <name evidence="7" type="ORF">GGR11_003008</name>
</gene>
<dbReference type="PANTHER" id="PTHR33841">
    <property type="entry name" value="DNA METHYLTRANSFERASE YEEA-RELATED"/>
    <property type="match status" value="1"/>
</dbReference>
<dbReference type="Pfam" id="PF20473">
    <property type="entry name" value="MmeI_Mtase"/>
    <property type="match status" value="1"/>
</dbReference>
<dbReference type="Pfam" id="PF20465">
    <property type="entry name" value="MmeI_hel"/>
    <property type="match status" value="1"/>
</dbReference>
<keyword evidence="3" id="KW-0808">Transferase</keyword>
<dbReference type="PANTHER" id="PTHR33841:SF1">
    <property type="entry name" value="DNA METHYLTRANSFERASE A"/>
    <property type="match status" value="1"/>
</dbReference>
<dbReference type="GO" id="GO:0009007">
    <property type="term" value="F:site-specific DNA-methyltransferase (adenine-specific) activity"/>
    <property type="evidence" value="ECO:0007669"/>
    <property type="project" value="UniProtKB-EC"/>
</dbReference>
<evidence type="ECO:0000256" key="1">
    <source>
        <dbReference type="ARBA" id="ARBA00011900"/>
    </source>
</evidence>